<dbReference type="Gene3D" id="3.40.1790.10">
    <property type="entry name" value="Indigoidine synthase domain"/>
    <property type="match status" value="1"/>
</dbReference>
<dbReference type="Pfam" id="PF00294">
    <property type="entry name" value="PfkB"/>
    <property type="match status" value="1"/>
</dbReference>
<evidence type="ECO:0000256" key="5">
    <source>
        <dbReference type="ARBA" id="ARBA00023295"/>
    </source>
</evidence>
<dbReference type="InterPro" id="IPR011611">
    <property type="entry name" value="PfkB_dom"/>
</dbReference>
<evidence type="ECO:0000256" key="1">
    <source>
        <dbReference type="ARBA" id="ARBA00022723"/>
    </source>
</evidence>
<dbReference type="PANTHER" id="PTHR42909">
    <property type="entry name" value="ZGC:136858"/>
    <property type="match status" value="1"/>
</dbReference>
<dbReference type="SUPFAM" id="SSF53613">
    <property type="entry name" value="Ribokinase-like"/>
    <property type="match status" value="1"/>
</dbReference>
<keyword evidence="8" id="KW-1185">Reference proteome</keyword>
<proteinExistence type="inferred from homology"/>
<gene>
    <name evidence="7" type="ORF">Q9L58_009157</name>
</gene>
<keyword evidence="3" id="KW-0464">Manganese</keyword>
<evidence type="ECO:0000313" key="7">
    <source>
        <dbReference type="EMBL" id="KAL0631982.1"/>
    </source>
</evidence>
<evidence type="ECO:0000259" key="6">
    <source>
        <dbReference type="Pfam" id="PF00294"/>
    </source>
</evidence>
<dbReference type="Gene3D" id="3.40.1190.20">
    <property type="match status" value="1"/>
</dbReference>
<keyword evidence="4" id="KW-0456">Lyase</keyword>
<dbReference type="SUPFAM" id="SSF110581">
    <property type="entry name" value="Indigoidine synthase A-like"/>
    <property type="match status" value="1"/>
</dbReference>
<dbReference type="EMBL" id="JBBBZM010000196">
    <property type="protein sequence ID" value="KAL0631982.1"/>
    <property type="molecule type" value="Genomic_DNA"/>
</dbReference>
<protein>
    <recommendedName>
        <fullName evidence="6">Carbohydrate kinase PfkB domain-containing protein</fullName>
    </recommendedName>
</protein>
<evidence type="ECO:0000313" key="8">
    <source>
        <dbReference type="Proteomes" id="UP001447188"/>
    </source>
</evidence>
<name>A0ABR3G7Q4_9PEZI</name>
<dbReference type="CDD" id="cd01941">
    <property type="entry name" value="YeiC_kinase_like"/>
    <property type="match status" value="1"/>
</dbReference>
<dbReference type="InterPro" id="IPR007342">
    <property type="entry name" value="PsuG"/>
</dbReference>
<keyword evidence="2" id="KW-0378">Hydrolase</keyword>
<comment type="caution">
    <text evidence="7">The sequence shown here is derived from an EMBL/GenBank/DDBJ whole genome shotgun (WGS) entry which is preliminary data.</text>
</comment>
<reference evidence="7 8" key="1">
    <citation type="submission" date="2024-02" db="EMBL/GenBank/DDBJ databases">
        <title>Discinaceae phylogenomics.</title>
        <authorList>
            <person name="Dirks A.C."/>
            <person name="James T.Y."/>
        </authorList>
    </citation>
    <scope>NUCLEOTIDE SEQUENCE [LARGE SCALE GENOMIC DNA]</scope>
    <source>
        <strain evidence="7 8">ACD0624</strain>
    </source>
</reference>
<keyword evidence="1" id="KW-0479">Metal-binding</keyword>
<dbReference type="PANTHER" id="PTHR42909:SF1">
    <property type="entry name" value="CARBOHYDRATE KINASE PFKB DOMAIN-CONTAINING PROTEIN"/>
    <property type="match status" value="1"/>
</dbReference>
<evidence type="ECO:0000256" key="4">
    <source>
        <dbReference type="ARBA" id="ARBA00023239"/>
    </source>
</evidence>
<feature type="domain" description="Carbohydrate kinase PfkB" evidence="6">
    <location>
        <begin position="378"/>
        <end position="577"/>
    </location>
</feature>
<organism evidence="7 8">
    <name type="scientific">Discina gigas</name>
    <dbReference type="NCBI Taxonomy" id="1032678"/>
    <lineage>
        <taxon>Eukaryota</taxon>
        <taxon>Fungi</taxon>
        <taxon>Dikarya</taxon>
        <taxon>Ascomycota</taxon>
        <taxon>Pezizomycotina</taxon>
        <taxon>Pezizomycetes</taxon>
        <taxon>Pezizales</taxon>
        <taxon>Discinaceae</taxon>
        <taxon>Discina</taxon>
    </lineage>
</organism>
<dbReference type="InterPro" id="IPR029056">
    <property type="entry name" value="Ribokinase-like"/>
</dbReference>
<sequence length="779" mass="83366">MSLLCRLPRDAARLVLARNHPHHVTINAIGTRNEKLNRYLEVSEEVRSAVARKAPVVALETAILTHGLPSPDNVELAIEVEAVIRANGAVPATIGIVNGLARVGLSRSMIEALGSGSGSTMKVSRRDLPYITGLGLHSGGTTVAGTMVLAHLAGIKIFSTGGIGGVHRAAANSMDISADLMELSRTNVAVVCSGPKPFLDIERTVEYLETAGVPVMTFGSLKAEKTWLPVFYSRDSLVPSPLVVETAAEAAGIIFTSHMLGLQNGQLFCNPIPEENDIPRLAMHAIITAAVKRATKREITGKNVTPFILEHIRRTTKGASVEANKALVLNNAKRATKMAVELSKLESVPSSFIVPTVKFKSEDHVEDVAVSDYQVPLDLMVIGSIAVDLSCDATKAVALQTSNPSRITETLGGVGNNVATAAHYAGAQVRLVSVLGRDLSGDWALGKIKDVGLDPSGIQMLAGKSTARYVAVNGSDGEMSVASADMSIFEDLDNKWWKTQIAGCAPEWLCLDGNLSAGTIAKIIDESKHRNIKVAFEPTSREKSTRIFTPTMRVYPKSGVHICAPNELELASMFNAAKEMGLFENKWWFEIIDAINVDSMFLNKVDMMGHEAKFDFSATGIMQQAIHLSPYFPNQLIKLGPKGVLSVRLIHADNEPPTMPGAILSPGTGLFRGISVKHFPAETPKEIVSVNGVGDTFLGVLLGNLSRAKSWDKYEGNIMAAQKAACLTLASNESVNPEIKLGRSRAIRKVVFESGSSAWPISSIPQDIKPGTGNTHGGK</sequence>
<keyword evidence="5" id="KW-0326">Glycosidase</keyword>
<dbReference type="HAMAP" id="MF_01876">
    <property type="entry name" value="PsiMP_glycosidase"/>
    <property type="match status" value="1"/>
</dbReference>
<evidence type="ECO:0000256" key="2">
    <source>
        <dbReference type="ARBA" id="ARBA00022801"/>
    </source>
</evidence>
<dbReference type="InterPro" id="IPR022830">
    <property type="entry name" value="Indigdn_synthA-like"/>
</dbReference>
<accession>A0ABR3G7Q4</accession>
<dbReference type="Proteomes" id="UP001447188">
    <property type="component" value="Unassembled WGS sequence"/>
</dbReference>
<evidence type="ECO:0000256" key="3">
    <source>
        <dbReference type="ARBA" id="ARBA00023211"/>
    </source>
</evidence>
<dbReference type="Pfam" id="PF04227">
    <property type="entry name" value="Indigoidine_A"/>
    <property type="match status" value="1"/>
</dbReference>